<organism evidence="1 2">
    <name type="scientific">Chitinophaga japonensis</name>
    <name type="common">Flexibacter japonensis</name>
    <dbReference type="NCBI Taxonomy" id="104662"/>
    <lineage>
        <taxon>Bacteria</taxon>
        <taxon>Pseudomonadati</taxon>
        <taxon>Bacteroidota</taxon>
        <taxon>Chitinophagia</taxon>
        <taxon>Chitinophagales</taxon>
        <taxon>Chitinophagaceae</taxon>
        <taxon>Chitinophaga</taxon>
    </lineage>
</organism>
<dbReference type="InterPro" id="IPR018247">
    <property type="entry name" value="EF_Hand_1_Ca_BS"/>
</dbReference>
<evidence type="ECO:0000313" key="1">
    <source>
        <dbReference type="EMBL" id="TWI91394.1"/>
    </source>
</evidence>
<proteinExistence type="predicted"/>
<evidence type="ECO:0000313" key="2">
    <source>
        <dbReference type="Proteomes" id="UP000316778"/>
    </source>
</evidence>
<sequence>MFNYWLTNHIIMLDQLLNLVKENAQGAVVNNPAVPNEQNEAVMQAATASIASGLQEEMASGHAAQVVSLLGGTSTATDPQNPVVSRISGNFMDTLLKKFNLDAGSAGQIAGSLIPTVLGSLVKKTNDPNDGSFNLQGILNSLTGGKAQGMDLSGILGRLTSGGLDRDGDGDVDLQDIMGALSSGARQQQQEQPAGGGLGGMLKNLLG</sequence>
<dbReference type="EMBL" id="VLLG01000002">
    <property type="protein sequence ID" value="TWI91394.1"/>
    <property type="molecule type" value="Genomic_DNA"/>
</dbReference>
<dbReference type="PROSITE" id="PS00018">
    <property type="entry name" value="EF_HAND_1"/>
    <property type="match status" value="1"/>
</dbReference>
<dbReference type="AlphaFoldDB" id="A0A562TDR5"/>
<accession>A0A562TDR5</accession>
<comment type="caution">
    <text evidence="1">The sequence shown here is derived from an EMBL/GenBank/DDBJ whole genome shotgun (WGS) entry which is preliminary data.</text>
</comment>
<dbReference type="Proteomes" id="UP000316778">
    <property type="component" value="Unassembled WGS sequence"/>
</dbReference>
<name>A0A562TDR5_CHIJA</name>
<keyword evidence="2" id="KW-1185">Reference proteome</keyword>
<evidence type="ECO:0008006" key="3">
    <source>
        <dbReference type="Google" id="ProtNLM"/>
    </source>
</evidence>
<gene>
    <name evidence="1" type="ORF">LX66_0763</name>
</gene>
<reference evidence="1 2" key="1">
    <citation type="journal article" date="2013" name="Stand. Genomic Sci.">
        <title>Genomic Encyclopedia of Type Strains, Phase I: The one thousand microbial genomes (KMG-I) project.</title>
        <authorList>
            <person name="Kyrpides N.C."/>
            <person name="Woyke T."/>
            <person name="Eisen J.A."/>
            <person name="Garrity G."/>
            <person name="Lilburn T.G."/>
            <person name="Beck B.J."/>
            <person name="Whitman W.B."/>
            <person name="Hugenholtz P."/>
            <person name="Klenk H.P."/>
        </authorList>
    </citation>
    <scope>NUCLEOTIDE SEQUENCE [LARGE SCALE GENOMIC DNA]</scope>
    <source>
        <strain evidence="1 2">DSM 13484</strain>
    </source>
</reference>
<protein>
    <recommendedName>
        <fullName evidence="3">EF-hand domain-containing protein</fullName>
    </recommendedName>
</protein>